<evidence type="ECO:0000313" key="2">
    <source>
        <dbReference type="EMBL" id="MEC3939705.1"/>
    </source>
</evidence>
<keyword evidence="1" id="KW-0472">Membrane</keyword>
<accession>A0ABU6IDP0</accession>
<feature type="transmembrane region" description="Helical" evidence="1">
    <location>
        <begin position="6"/>
        <end position="29"/>
    </location>
</feature>
<protein>
    <submittedName>
        <fullName evidence="2">Poly-beta-1,6 N-acetyl-D-glucosamine synthase</fullName>
    </submittedName>
</protein>
<dbReference type="Proteomes" id="UP001357437">
    <property type="component" value="Unassembled WGS sequence"/>
</dbReference>
<sequence length="50" mass="6065">SLFWVIWFPVVYWMLSLFTTLVAFPKVMLRRKRSRARWVSPDRGIGRLKP</sequence>
<evidence type="ECO:0000256" key="1">
    <source>
        <dbReference type="SAM" id="Phobius"/>
    </source>
</evidence>
<comment type="caution">
    <text evidence="2">The sequence shown here is derived from an EMBL/GenBank/DDBJ whole genome shotgun (WGS) entry which is preliminary data.</text>
</comment>
<keyword evidence="3" id="KW-1185">Reference proteome</keyword>
<feature type="non-terminal residue" evidence="2">
    <location>
        <position position="1"/>
    </location>
</feature>
<organism evidence="2 3">
    <name type="scientific">Leclercia adecarboxylata</name>
    <dbReference type="NCBI Taxonomy" id="83655"/>
    <lineage>
        <taxon>Bacteria</taxon>
        <taxon>Pseudomonadati</taxon>
        <taxon>Pseudomonadota</taxon>
        <taxon>Gammaproteobacteria</taxon>
        <taxon>Enterobacterales</taxon>
        <taxon>Enterobacteriaceae</taxon>
        <taxon>Leclercia</taxon>
    </lineage>
</organism>
<dbReference type="EMBL" id="JAYMCU010000309">
    <property type="protein sequence ID" value="MEC3939705.1"/>
    <property type="molecule type" value="Genomic_DNA"/>
</dbReference>
<evidence type="ECO:0000313" key="3">
    <source>
        <dbReference type="Proteomes" id="UP001357437"/>
    </source>
</evidence>
<keyword evidence="1" id="KW-1133">Transmembrane helix</keyword>
<keyword evidence="1" id="KW-0812">Transmembrane</keyword>
<name>A0ABU6IDP0_9ENTR</name>
<gene>
    <name evidence="2" type="ORF">VOF76_26780</name>
</gene>
<reference evidence="2 3" key="1">
    <citation type="submission" date="2024-01" db="EMBL/GenBank/DDBJ databases">
        <title>Comparative Genomics of Leclercia adecarboxylata Strains Isolated from Several Sources.</title>
        <authorList>
            <person name="Yescas-Zazueta V."/>
            <person name="Balbuena-Alonso M.G."/>
            <person name="Valencia D."/>
            <person name="Mendez-Pfeiffer P.A."/>
            <person name="Ballesteros-Monrreal M.G."/>
            <person name="Rocha-Gracia R.D.C."/>
            <person name="Barrios-Villa E."/>
        </authorList>
    </citation>
    <scope>NUCLEOTIDE SEQUENCE [LARGE SCALE GENOMIC DNA]</scope>
    <source>
        <strain evidence="2 3">33MEM</strain>
    </source>
</reference>
<proteinExistence type="predicted"/>